<sequence length="192" mass="22147">MSHNKITNFFKTTSTSVSATASTATYSLKRKHELETEDSQIIGNQLENVVHLTHKNDIGSFLNHCLSDHEKNIVLTNLWSPPANYLFPLLNNNAKRNIKFQQRWLDKFNWLSYSEKMGSEQFLKSFSSGQPSIIDILDTERMKQKKENRLNLLPIIECVMLCGRQELALRGHKDAGPICFKSDIKFKNINYL</sequence>
<dbReference type="OrthoDB" id="6622122at2759"/>
<protein>
    <recommendedName>
        <fullName evidence="3">DUF4371 domain-containing protein</fullName>
    </recommendedName>
</protein>
<reference evidence="1 2" key="1">
    <citation type="submission" date="2019-08" db="EMBL/GenBank/DDBJ databases">
        <title>The genome of the soybean aphid Biotype 1, its phylome, world population structure and adaptation to the North American continent.</title>
        <authorList>
            <person name="Giordano R."/>
            <person name="Donthu R.K."/>
            <person name="Hernandez A.G."/>
            <person name="Wright C.L."/>
            <person name="Zimin A.V."/>
        </authorList>
    </citation>
    <scope>NUCLEOTIDE SEQUENCE [LARGE SCALE GENOMIC DNA]</scope>
    <source>
        <tissue evidence="1">Whole aphids</tissue>
    </source>
</reference>
<dbReference type="Proteomes" id="UP000475862">
    <property type="component" value="Unassembled WGS sequence"/>
</dbReference>
<dbReference type="EMBL" id="VYZN01001718">
    <property type="protein sequence ID" value="KAE9522008.1"/>
    <property type="molecule type" value="Genomic_DNA"/>
</dbReference>
<comment type="caution">
    <text evidence="1">The sequence shown here is derived from an EMBL/GenBank/DDBJ whole genome shotgun (WGS) entry which is preliminary data.</text>
</comment>
<accession>A0A6G0SV30</accession>
<evidence type="ECO:0000313" key="1">
    <source>
        <dbReference type="EMBL" id="KAE9522008.1"/>
    </source>
</evidence>
<dbReference type="AlphaFoldDB" id="A0A6G0SV30"/>
<organism evidence="1 2">
    <name type="scientific">Aphis glycines</name>
    <name type="common">Soybean aphid</name>
    <dbReference type="NCBI Taxonomy" id="307491"/>
    <lineage>
        <taxon>Eukaryota</taxon>
        <taxon>Metazoa</taxon>
        <taxon>Ecdysozoa</taxon>
        <taxon>Arthropoda</taxon>
        <taxon>Hexapoda</taxon>
        <taxon>Insecta</taxon>
        <taxon>Pterygota</taxon>
        <taxon>Neoptera</taxon>
        <taxon>Paraneoptera</taxon>
        <taxon>Hemiptera</taxon>
        <taxon>Sternorrhyncha</taxon>
        <taxon>Aphidomorpha</taxon>
        <taxon>Aphidoidea</taxon>
        <taxon>Aphididae</taxon>
        <taxon>Aphidini</taxon>
        <taxon>Aphis</taxon>
        <taxon>Aphis</taxon>
    </lineage>
</organism>
<name>A0A6G0SV30_APHGL</name>
<evidence type="ECO:0008006" key="3">
    <source>
        <dbReference type="Google" id="ProtNLM"/>
    </source>
</evidence>
<evidence type="ECO:0000313" key="2">
    <source>
        <dbReference type="Proteomes" id="UP000475862"/>
    </source>
</evidence>
<gene>
    <name evidence="1" type="ORF">AGLY_017598</name>
</gene>
<proteinExistence type="predicted"/>
<keyword evidence="2" id="KW-1185">Reference proteome</keyword>